<accession>A0ABV5UXS5</accession>
<reference evidence="1 2" key="1">
    <citation type="submission" date="2024-09" db="EMBL/GenBank/DDBJ databases">
        <authorList>
            <person name="Sun Q."/>
            <person name="Mori K."/>
        </authorList>
    </citation>
    <scope>NUCLEOTIDE SEQUENCE [LARGE SCALE GENOMIC DNA]</scope>
    <source>
        <strain evidence="1 2">JCM 13519</strain>
    </source>
</reference>
<evidence type="ECO:0008006" key="3">
    <source>
        <dbReference type="Google" id="ProtNLM"/>
    </source>
</evidence>
<gene>
    <name evidence="1" type="ORF">ACFFPI_23040</name>
</gene>
<sequence>MNTSIQMTVSLRRVFRKTRRALRRSAPAAMALCLLAALVGATLVGVFSR</sequence>
<keyword evidence="2" id="KW-1185">Reference proteome</keyword>
<dbReference type="Proteomes" id="UP001589536">
    <property type="component" value="Unassembled WGS sequence"/>
</dbReference>
<dbReference type="EMBL" id="JBHMBH010000072">
    <property type="protein sequence ID" value="MFB9716976.1"/>
    <property type="molecule type" value="Genomic_DNA"/>
</dbReference>
<dbReference type="RefSeq" id="WP_345045042.1">
    <property type="nucleotide sequence ID" value="NZ_BAABED010000001.1"/>
</dbReference>
<comment type="caution">
    <text evidence="1">The sequence shown here is derived from an EMBL/GenBank/DDBJ whole genome shotgun (WGS) entry which is preliminary data.</text>
</comment>
<proteinExistence type="predicted"/>
<evidence type="ECO:0000313" key="2">
    <source>
        <dbReference type="Proteomes" id="UP001589536"/>
    </source>
</evidence>
<name>A0ABV5UXS5_9MICC</name>
<protein>
    <recommendedName>
        <fullName evidence="3">ABC transporter permease</fullName>
    </recommendedName>
</protein>
<evidence type="ECO:0000313" key="1">
    <source>
        <dbReference type="EMBL" id="MFB9716976.1"/>
    </source>
</evidence>
<organism evidence="1 2">
    <name type="scientific">Arthrobacter methylotrophus</name>
    <dbReference type="NCBI Taxonomy" id="121291"/>
    <lineage>
        <taxon>Bacteria</taxon>
        <taxon>Bacillati</taxon>
        <taxon>Actinomycetota</taxon>
        <taxon>Actinomycetes</taxon>
        <taxon>Micrococcales</taxon>
        <taxon>Micrococcaceae</taxon>
        <taxon>Arthrobacter</taxon>
    </lineage>
</organism>